<protein>
    <submittedName>
        <fullName evidence="1">Myosin heavy chain, fast skeletal muscle-like</fullName>
    </submittedName>
</protein>
<organism evidence="1 2">
    <name type="scientific">Aphis craccivora</name>
    <name type="common">Cowpea aphid</name>
    <dbReference type="NCBI Taxonomy" id="307492"/>
    <lineage>
        <taxon>Eukaryota</taxon>
        <taxon>Metazoa</taxon>
        <taxon>Ecdysozoa</taxon>
        <taxon>Arthropoda</taxon>
        <taxon>Hexapoda</taxon>
        <taxon>Insecta</taxon>
        <taxon>Pterygota</taxon>
        <taxon>Neoptera</taxon>
        <taxon>Paraneoptera</taxon>
        <taxon>Hemiptera</taxon>
        <taxon>Sternorrhyncha</taxon>
        <taxon>Aphidomorpha</taxon>
        <taxon>Aphidoidea</taxon>
        <taxon>Aphididae</taxon>
        <taxon>Aphidini</taxon>
        <taxon>Aphis</taxon>
        <taxon>Aphis</taxon>
    </lineage>
</organism>
<dbReference type="EMBL" id="VUJU01004057">
    <property type="protein sequence ID" value="KAF0755676.1"/>
    <property type="molecule type" value="Genomic_DNA"/>
</dbReference>
<dbReference type="AlphaFoldDB" id="A0A6G0YGX4"/>
<evidence type="ECO:0000313" key="2">
    <source>
        <dbReference type="Proteomes" id="UP000478052"/>
    </source>
</evidence>
<dbReference type="Proteomes" id="UP000478052">
    <property type="component" value="Unassembled WGS sequence"/>
</dbReference>
<reference evidence="1 2" key="1">
    <citation type="submission" date="2019-08" db="EMBL/GenBank/DDBJ databases">
        <title>Whole genome of Aphis craccivora.</title>
        <authorList>
            <person name="Voronova N.V."/>
            <person name="Shulinski R.S."/>
            <person name="Bandarenka Y.V."/>
            <person name="Zhorov D.G."/>
            <person name="Warner D."/>
        </authorList>
    </citation>
    <scope>NUCLEOTIDE SEQUENCE [LARGE SCALE GENOMIC DNA]</scope>
    <source>
        <strain evidence="1">180601</strain>
        <tissue evidence="1">Whole Body</tissue>
    </source>
</reference>
<proteinExistence type="predicted"/>
<gene>
    <name evidence="1" type="ORF">FWK35_00024804</name>
</gene>
<dbReference type="OrthoDB" id="6598827at2759"/>
<sequence length="353" mass="41169">MCTNDLASKMNHWEISPNHYQTIINRRILIEEHFEKLTELFAGNVPAELEVNCNPNNLLADANHYSVDLKAMKKLTKLCSLLRKNVVELKTVFKKNLRLSSEYYTESERGILESELRSLYEDVQRMMAILKDISGNNHEIRHVLKIYTENEDEYLRLLSLNKTAKVRYKARKIENGTNVDEFNFGMCEKICKWVRNCCPFTCSTAQDNILSNFKNIGGSKKYAELSDEITVDRGNLDHRSKEKLRKLCSILRTNLIDLKNYYEISRRHLSGLYYTESESIDLDMGLLSLKGNVDALLDTLHNISGYRNEIKHVFDLYTEYEVLYRALRSLNKEVILRYKAGQIKNDENKNNTI</sequence>
<keyword evidence="2" id="KW-1185">Reference proteome</keyword>
<comment type="caution">
    <text evidence="1">The sequence shown here is derived from an EMBL/GenBank/DDBJ whole genome shotgun (WGS) entry which is preliminary data.</text>
</comment>
<accession>A0A6G0YGX4</accession>
<name>A0A6G0YGX4_APHCR</name>
<evidence type="ECO:0000313" key="1">
    <source>
        <dbReference type="EMBL" id="KAF0755676.1"/>
    </source>
</evidence>